<proteinExistence type="predicted"/>
<dbReference type="AlphaFoldDB" id="A0A843VLG3"/>
<dbReference type="EMBL" id="NMUH01001852">
    <property type="protein sequence ID" value="MQL95906.1"/>
    <property type="molecule type" value="Genomic_DNA"/>
</dbReference>
<organism evidence="1 2">
    <name type="scientific">Colocasia esculenta</name>
    <name type="common">Wild taro</name>
    <name type="synonym">Arum esculentum</name>
    <dbReference type="NCBI Taxonomy" id="4460"/>
    <lineage>
        <taxon>Eukaryota</taxon>
        <taxon>Viridiplantae</taxon>
        <taxon>Streptophyta</taxon>
        <taxon>Embryophyta</taxon>
        <taxon>Tracheophyta</taxon>
        <taxon>Spermatophyta</taxon>
        <taxon>Magnoliopsida</taxon>
        <taxon>Liliopsida</taxon>
        <taxon>Araceae</taxon>
        <taxon>Aroideae</taxon>
        <taxon>Colocasieae</taxon>
        <taxon>Colocasia</taxon>
    </lineage>
</organism>
<dbReference type="Proteomes" id="UP000652761">
    <property type="component" value="Unassembled WGS sequence"/>
</dbReference>
<keyword evidence="2" id="KW-1185">Reference proteome</keyword>
<name>A0A843VLG3_COLES</name>
<evidence type="ECO:0000313" key="2">
    <source>
        <dbReference type="Proteomes" id="UP000652761"/>
    </source>
</evidence>
<protein>
    <submittedName>
        <fullName evidence="1">Uncharacterized protein</fullName>
    </submittedName>
</protein>
<reference evidence="1" key="1">
    <citation type="submission" date="2017-07" db="EMBL/GenBank/DDBJ databases">
        <title>Taro Niue Genome Assembly and Annotation.</title>
        <authorList>
            <person name="Atibalentja N."/>
            <person name="Keating K."/>
            <person name="Fields C.J."/>
        </authorList>
    </citation>
    <scope>NUCLEOTIDE SEQUENCE</scope>
    <source>
        <strain evidence="1">Niue_2</strain>
        <tissue evidence="1">Leaf</tissue>
    </source>
</reference>
<sequence length="69" mass="7622">MEGKLHVCQRQRDALINGHADGVCFIVDFLPFRAAGPWLGRLDEATKSVDFEETFVDKNVTSAVNASRA</sequence>
<accession>A0A843VLG3</accession>
<comment type="caution">
    <text evidence="1">The sequence shown here is derived from an EMBL/GenBank/DDBJ whole genome shotgun (WGS) entry which is preliminary data.</text>
</comment>
<evidence type="ECO:0000313" key="1">
    <source>
        <dbReference type="EMBL" id="MQL95906.1"/>
    </source>
</evidence>
<gene>
    <name evidence="1" type="ORF">Taro_028579</name>
</gene>